<evidence type="ECO:0008006" key="3">
    <source>
        <dbReference type="Google" id="ProtNLM"/>
    </source>
</evidence>
<reference evidence="1 2" key="1">
    <citation type="journal article" date="2013" name="Genome Announc.">
        <title>Draft genome sequence of the moderately halophilic gammaproteobacterium Halomonas anticariensis FP35.</title>
        <authorList>
            <person name="Tahrioui A."/>
            <person name="Quesada E."/>
            <person name="Llamas I."/>
        </authorList>
    </citation>
    <scope>NUCLEOTIDE SEQUENCE [LARGE SCALE GENOMIC DNA]</scope>
    <source>
        <strain evidence="2">DSM 16096 / CECT 5854 / LMG 22089 / FP35</strain>
    </source>
</reference>
<dbReference type="EMBL" id="ASTJ01000011">
    <property type="protein sequence ID" value="EPC03976.1"/>
    <property type="molecule type" value="Genomic_DNA"/>
</dbReference>
<sequence length="226" mass="25452">MANPPGLQFTLSMDGAEEGTDLAVIDFTLDDSLSKPFTLSVNFASHQDDLDPAVFLDREAGLIVWQDGQVRRRVNGVVSEFACGDTDHRRTFYDVVIRPDLWRLGLNRSWRIFQNATLPTIIQQLCEENGLIDVTLGITRELPEREYVVQCCESDLALIERLAAEEGVFYFHQFDDGSHELVFTDALQFLPTLGERAYHSRAGGIPPQRDLCNQVLTTFAEGDLLE</sequence>
<dbReference type="eggNOG" id="COG3501">
    <property type="taxonomic scope" value="Bacteria"/>
</dbReference>
<dbReference type="AlphaFoldDB" id="S2LH51"/>
<keyword evidence="2" id="KW-1185">Reference proteome</keyword>
<protein>
    <recommendedName>
        <fullName evidence="3">Type VI secretion system tip protein VgrG</fullName>
    </recommendedName>
</protein>
<dbReference type="Gene3D" id="2.30.110.50">
    <property type="match status" value="1"/>
</dbReference>
<dbReference type="NCBIfam" id="TIGR01646">
    <property type="entry name" value="vgr_GE"/>
    <property type="match status" value="1"/>
</dbReference>
<evidence type="ECO:0000313" key="2">
    <source>
        <dbReference type="Proteomes" id="UP000014463"/>
    </source>
</evidence>
<accession>S2LH51</accession>
<organism evidence="1 2">
    <name type="scientific">Litchfieldella anticariensis (strain DSM 16096 / CECT 5854 / CIP 108499 / LMG 22089 / FP35)</name>
    <name type="common">Halomonas anticariensis</name>
    <dbReference type="NCBI Taxonomy" id="1121939"/>
    <lineage>
        <taxon>Bacteria</taxon>
        <taxon>Pseudomonadati</taxon>
        <taxon>Pseudomonadota</taxon>
        <taxon>Gammaproteobacteria</taxon>
        <taxon>Oceanospirillales</taxon>
        <taxon>Halomonadaceae</taxon>
        <taxon>Litchfieldella</taxon>
    </lineage>
</organism>
<dbReference type="Proteomes" id="UP000014463">
    <property type="component" value="Unassembled WGS sequence"/>
</dbReference>
<dbReference type="SUPFAM" id="SSF69279">
    <property type="entry name" value="Phage tail proteins"/>
    <property type="match status" value="1"/>
</dbReference>
<proteinExistence type="predicted"/>
<dbReference type="InterPro" id="IPR006533">
    <property type="entry name" value="T6SS_Vgr_RhsGE"/>
</dbReference>
<dbReference type="OrthoDB" id="9762420at2"/>
<dbReference type="Pfam" id="PF05954">
    <property type="entry name" value="Phage_GPD"/>
    <property type="match status" value="1"/>
</dbReference>
<dbReference type="RefSeq" id="WP_016414710.1">
    <property type="nucleotide sequence ID" value="NZ_AUAB01000020.1"/>
</dbReference>
<dbReference type="PATRIC" id="fig|1121939.11.peg.253"/>
<name>S2LH51_LITA3</name>
<comment type="caution">
    <text evidence="1">The sequence shown here is derived from an EMBL/GenBank/DDBJ whole genome shotgun (WGS) entry which is preliminary data.</text>
</comment>
<evidence type="ECO:0000313" key="1">
    <source>
        <dbReference type="EMBL" id="EPC03976.1"/>
    </source>
</evidence>
<gene>
    <name evidence="1" type="ORF">L861_01350</name>
</gene>
<dbReference type="STRING" id="1121939.L861_01350"/>